<sequence>MVAEYTASKAFATVVYSGAGIVSGDSYDVVVDGSTTTVTAGEGGTSGMGGQPGGGQGGGMPGGDAPTRGAQGDGDGS</sequence>
<evidence type="ECO:0000313" key="2">
    <source>
        <dbReference type="EMBL" id="UPL15585.1"/>
    </source>
</evidence>
<name>A0ABY4IS21_9MICO</name>
<organism evidence="2 3">
    <name type="scientific">Microbacterium galbinum</name>
    <dbReference type="NCBI Taxonomy" id="2851646"/>
    <lineage>
        <taxon>Bacteria</taxon>
        <taxon>Bacillati</taxon>
        <taxon>Actinomycetota</taxon>
        <taxon>Actinomycetes</taxon>
        <taxon>Micrococcales</taxon>
        <taxon>Microbacteriaceae</taxon>
        <taxon>Microbacterium</taxon>
    </lineage>
</organism>
<accession>A0ABY4IS21</accession>
<protein>
    <submittedName>
        <fullName evidence="2">Uncharacterized protein</fullName>
    </submittedName>
</protein>
<evidence type="ECO:0000313" key="3">
    <source>
        <dbReference type="Proteomes" id="UP000831963"/>
    </source>
</evidence>
<dbReference type="RefSeq" id="WP_247956146.1">
    <property type="nucleotide sequence ID" value="NZ_CP078077.1"/>
</dbReference>
<feature type="compositionally biased region" description="Gly residues" evidence="1">
    <location>
        <begin position="41"/>
        <end position="62"/>
    </location>
</feature>
<dbReference type="Proteomes" id="UP000831963">
    <property type="component" value="Chromosome"/>
</dbReference>
<evidence type="ECO:0000256" key="1">
    <source>
        <dbReference type="SAM" id="MobiDB-lite"/>
    </source>
</evidence>
<gene>
    <name evidence="2" type="ORF">KV396_14345</name>
</gene>
<reference evidence="2 3" key="1">
    <citation type="submission" date="2021-06" db="EMBL/GenBank/DDBJ databases">
        <title>Genome-based taxonomic framework of Microbacterium strains isolated from marine environment, the description of four new species and reclassification of four preexisting species.</title>
        <authorList>
            <person name="Lee S.D."/>
            <person name="Kim S.-M."/>
            <person name="Byeon Y.-S."/>
            <person name="Yang H.L."/>
            <person name="Kim I.S."/>
        </authorList>
    </citation>
    <scope>NUCLEOTIDE SEQUENCE [LARGE SCALE GENOMIC DNA]</scope>
    <source>
        <strain evidence="2 3">SSW1-36</strain>
    </source>
</reference>
<keyword evidence="3" id="KW-1185">Reference proteome</keyword>
<feature type="region of interest" description="Disordered" evidence="1">
    <location>
        <begin position="38"/>
        <end position="77"/>
    </location>
</feature>
<dbReference type="EMBL" id="CP078077">
    <property type="protein sequence ID" value="UPL15585.1"/>
    <property type="molecule type" value="Genomic_DNA"/>
</dbReference>
<proteinExistence type="predicted"/>